<dbReference type="Pfam" id="PF26188">
    <property type="entry name" value="RESC6"/>
    <property type="match status" value="1"/>
</dbReference>
<reference evidence="3 4" key="1">
    <citation type="submission" date="2017-03" db="EMBL/GenBank/DDBJ databases">
        <title>An alternative strategy for trypanosome survival in the mammalian bloodstream revealed through genome and transcriptome analysis of the ubiquitous bovine parasite Trypanosoma (Megatrypanum) theileri.</title>
        <authorList>
            <person name="Kelly S."/>
            <person name="Ivens A."/>
            <person name="Mott A."/>
            <person name="O'Neill E."/>
            <person name="Emms D."/>
            <person name="Macleod O."/>
            <person name="Voorheis P."/>
            <person name="Matthews J."/>
            <person name="Matthews K."/>
            <person name="Carrington M."/>
        </authorList>
    </citation>
    <scope>NUCLEOTIDE SEQUENCE [LARGE SCALE GENOMIC DNA]</scope>
    <source>
        <strain evidence="3">Edinburgh</strain>
    </source>
</reference>
<sequence length="1084" mass="122267">MSRKLIALLGRIASPFLAVRLTKEELCLSMAALSRLPPLRQDELVGINFDAIAKRAQRVSPLCTPTEIGMISDGATALLCGRVDLADALISDLYTAIKKEVPCRINQLTATVRYTNILENYYNETVPVLLRSAAKLLHKNDSLNVLDIFVRLAKSYLPEEEFNATMDELRMKATDEQVNWINTACNRWKDKIVSKMDGRGNTKEEQGKEEGEEEEENGWTASRARKWLSLRVRNNKLWTLSEAVQALELYAYFAVRDPVLLEKIQDAAISVIPKASKSEINEIRKVVMTSFHLFPRVRKELTDCNPNLSETSEKNNMMGSNSSIISSLAKRFKTSQAYENLLMGRKIPEDWLFEVMQEQDGTSPVDVAAQAACIFAEKGEIPEGIILQISAHVEDLSLSGFAAFIRAVRRDSSEALLPQSPAVFRKFAMKGIREATLETLKEICMAYALPFPRGTSKKEDSLYLKDQHTLEEAVITQLLSIMRDTSSISFICEIAKVVHSIDKMNEVVQFVCQSVYTQKEITVDDALALLDMLFYRNYVHEPLLDMMEPIFRRLVESVILQLENGSEINEVEAQQVAKFAALQASFDAPDFEVLATQLIHAVEENMERTPKEYLPGVGLLCQRYRRDATVQKIQDKLMDSVQNLSDKALESLIRLSTKEKNTVVKELVNQICSVVSGRLAYQRVLPPDVVALTVVLHCRHCSSKDIIEETLTDYVLEWMEALSSEVYVSLSRVVHLGGVSESFANGIMDDFPRRLNFMTPTEIALVAFGLGEVTGVGQRLSHQLIAEKCSDYVVDHSHEFWSGKDISYLIYGFSRMQCTKRSLYNVFATRLAMRPILSSMDQESISLAVGAFGRSKYLDKKLFDSFSRRILEQSNNLQAADLMLTIRGFSRVMLLNDTLYENLGTKAAEKVNEFPIDSQCTLLASFGSLGIEHEKLATRMLDGIVSKIEELEDANKATDVIASLWQMNYDVESDKHVGQLTDWIIDKSEELNANSIGKLCCILSDTNWRHVPLIRAIAEQSVRLQTQENVSPECCRAVLDTLGTFMIHHQGARENLSMLGRSVSKERIQLSEEEEQQVQLLLRR</sequence>
<dbReference type="AlphaFoldDB" id="A0A1X0NVE5"/>
<protein>
    <recommendedName>
        <fullName evidence="2">RNA-editing substrate-binding complex 6 protein domain-containing protein</fullName>
    </recommendedName>
</protein>
<dbReference type="EMBL" id="NBCO01000016">
    <property type="protein sequence ID" value="ORC88665.1"/>
    <property type="molecule type" value="Genomic_DNA"/>
</dbReference>
<gene>
    <name evidence="3" type="ORF">TM35_000163030</name>
</gene>
<dbReference type="CDD" id="cd23734">
    <property type="entry name" value="RESC4"/>
    <property type="match status" value="1"/>
</dbReference>
<evidence type="ECO:0000259" key="2">
    <source>
        <dbReference type="Pfam" id="PF26188"/>
    </source>
</evidence>
<dbReference type="OrthoDB" id="246783at2759"/>
<feature type="region of interest" description="Disordered" evidence="1">
    <location>
        <begin position="196"/>
        <end position="218"/>
    </location>
</feature>
<dbReference type="RefSeq" id="XP_028882731.1">
    <property type="nucleotide sequence ID" value="XM_029026175.1"/>
</dbReference>
<evidence type="ECO:0000313" key="3">
    <source>
        <dbReference type="EMBL" id="ORC88665.1"/>
    </source>
</evidence>
<dbReference type="InterPro" id="IPR058917">
    <property type="entry name" value="RESC6_dom"/>
</dbReference>
<dbReference type="Proteomes" id="UP000192257">
    <property type="component" value="Unassembled WGS sequence"/>
</dbReference>
<dbReference type="VEuPathDB" id="TriTrypDB:TM35_000163030"/>
<proteinExistence type="predicted"/>
<comment type="caution">
    <text evidence="3">The sequence shown here is derived from an EMBL/GenBank/DDBJ whole genome shotgun (WGS) entry which is preliminary data.</text>
</comment>
<keyword evidence="4" id="KW-1185">Reference proteome</keyword>
<feature type="compositionally biased region" description="Basic and acidic residues" evidence="1">
    <location>
        <begin position="196"/>
        <end position="209"/>
    </location>
</feature>
<dbReference type="InterPro" id="IPR016024">
    <property type="entry name" value="ARM-type_fold"/>
</dbReference>
<accession>A0A1X0NVE5</accession>
<organism evidence="3 4">
    <name type="scientific">Trypanosoma theileri</name>
    <dbReference type="NCBI Taxonomy" id="67003"/>
    <lineage>
        <taxon>Eukaryota</taxon>
        <taxon>Discoba</taxon>
        <taxon>Euglenozoa</taxon>
        <taxon>Kinetoplastea</taxon>
        <taxon>Metakinetoplastina</taxon>
        <taxon>Trypanosomatida</taxon>
        <taxon>Trypanosomatidae</taxon>
        <taxon>Trypanosoma</taxon>
    </lineage>
</organism>
<evidence type="ECO:0000256" key="1">
    <source>
        <dbReference type="SAM" id="MobiDB-lite"/>
    </source>
</evidence>
<evidence type="ECO:0000313" key="4">
    <source>
        <dbReference type="Proteomes" id="UP000192257"/>
    </source>
</evidence>
<name>A0A1X0NVE5_9TRYP</name>
<dbReference type="GeneID" id="39985955"/>
<feature type="domain" description="RNA-editing substrate-binding complex 6 protein" evidence="2">
    <location>
        <begin position="798"/>
        <end position="1024"/>
    </location>
</feature>
<dbReference type="SUPFAM" id="SSF48371">
    <property type="entry name" value="ARM repeat"/>
    <property type="match status" value="1"/>
</dbReference>